<evidence type="ECO:0000313" key="2">
    <source>
        <dbReference type="Proteomes" id="UP000234323"/>
    </source>
</evidence>
<name>A0A2I1HWT2_9GLOM</name>
<accession>A0A2I1HWT2</accession>
<dbReference type="Proteomes" id="UP000234323">
    <property type="component" value="Unassembled WGS sequence"/>
</dbReference>
<reference evidence="1 2" key="1">
    <citation type="submission" date="2015-10" db="EMBL/GenBank/DDBJ databases">
        <title>Genome analyses suggest a sexual origin of heterokaryosis in a supposedly ancient asexual fungus.</title>
        <authorList>
            <person name="Ropars J."/>
            <person name="Sedzielewska K."/>
            <person name="Noel J."/>
            <person name="Charron P."/>
            <person name="Farinelli L."/>
            <person name="Marton T."/>
            <person name="Kruger M."/>
            <person name="Pelin A."/>
            <person name="Brachmann A."/>
            <person name="Corradi N."/>
        </authorList>
    </citation>
    <scope>NUCLEOTIDE SEQUENCE [LARGE SCALE GENOMIC DNA]</scope>
    <source>
        <strain evidence="1 2">A4</strain>
    </source>
</reference>
<organism evidence="1 2">
    <name type="scientific">Rhizophagus irregularis</name>
    <dbReference type="NCBI Taxonomy" id="588596"/>
    <lineage>
        <taxon>Eukaryota</taxon>
        <taxon>Fungi</taxon>
        <taxon>Fungi incertae sedis</taxon>
        <taxon>Mucoromycota</taxon>
        <taxon>Glomeromycotina</taxon>
        <taxon>Glomeromycetes</taxon>
        <taxon>Glomerales</taxon>
        <taxon>Glomeraceae</taxon>
        <taxon>Rhizophagus</taxon>
    </lineage>
</organism>
<gene>
    <name evidence="1" type="ORF">RhiirA4_491958</name>
</gene>
<dbReference type="EMBL" id="LLXI01009910">
    <property type="protein sequence ID" value="PKY63349.1"/>
    <property type="molecule type" value="Genomic_DNA"/>
</dbReference>
<sequence>MEQTFQEVIWIELKYLYTMQLKLQERAGMTLLKNLLHDDGMTIDDVMLLCEAKDQSNILFHSNEQKFNRSKGTNQSILDDLKIYKLSLQSAELKS</sequence>
<comment type="caution">
    <text evidence="1">The sequence shown here is derived from an EMBL/GenBank/DDBJ whole genome shotgun (WGS) entry which is preliminary data.</text>
</comment>
<evidence type="ECO:0000313" key="1">
    <source>
        <dbReference type="EMBL" id="PKY63349.1"/>
    </source>
</evidence>
<keyword evidence="2" id="KW-1185">Reference proteome</keyword>
<proteinExistence type="predicted"/>
<protein>
    <submittedName>
        <fullName evidence="1">Uncharacterized protein</fullName>
    </submittedName>
</protein>
<dbReference type="AlphaFoldDB" id="A0A2I1HWT2"/>